<protein>
    <recommendedName>
        <fullName evidence="1">UPF0246 protein H9841_09780</fullName>
    </recommendedName>
</protein>
<dbReference type="GO" id="GO:0033194">
    <property type="term" value="P:response to hydroperoxide"/>
    <property type="evidence" value="ECO:0007669"/>
    <property type="project" value="TreeGrafter"/>
</dbReference>
<name>A0A9D2BYG1_9FIRM</name>
<dbReference type="PANTHER" id="PTHR30283:SF4">
    <property type="entry name" value="PEROXIDE STRESS RESISTANCE PROTEIN YAAA"/>
    <property type="match status" value="1"/>
</dbReference>
<reference evidence="2" key="1">
    <citation type="journal article" date="2021" name="PeerJ">
        <title>Extensive microbial diversity within the chicken gut microbiome revealed by metagenomics and culture.</title>
        <authorList>
            <person name="Gilroy R."/>
            <person name="Ravi A."/>
            <person name="Getino M."/>
            <person name="Pursley I."/>
            <person name="Horton D.L."/>
            <person name="Alikhan N.F."/>
            <person name="Baker D."/>
            <person name="Gharbi K."/>
            <person name="Hall N."/>
            <person name="Watson M."/>
            <person name="Adriaenssens E.M."/>
            <person name="Foster-Nyarko E."/>
            <person name="Jarju S."/>
            <person name="Secka A."/>
            <person name="Antonio M."/>
            <person name="Oren A."/>
            <person name="Chaudhuri R.R."/>
            <person name="La Ragione R."/>
            <person name="Hildebrand F."/>
            <person name="Pallen M.J."/>
        </authorList>
    </citation>
    <scope>NUCLEOTIDE SEQUENCE</scope>
    <source>
        <strain evidence="2">ChiBcec16_6824</strain>
    </source>
</reference>
<sequence length="250" mass="28639">MQLLIAPAKKMKRDLDGFAPQGLPRFWKEAERLKAELTRMTPEQLQTLWKCSDAIARENVERLKTMDLSRNLTPALFAYEGIQYQYLAPNVLEREALDYLQGHLYILSGFYGLLRPMDGVTPYRLEMGAKLAVDGCQDLYAFWGRKLADEVARESTFVLDLASKEYSRSVLPHLPPELPRATCVFGEEQDGVVREKGTLCKMARGRMVRWLAQRQGSGPEDIQSFAELGFRFSPQHSTSETFVFLRENEH</sequence>
<dbReference type="Pfam" id="PF03883">
    <property type="entry name" value="H2O2_YaaD"/>
    <property type="match status" value="1"/>
</dbReference>
<comment type="similarity">
    <text evidence="1">Belongs to the UPF0246 family.</text>
</comment>
<dbReference type="InterPro" id="IPR005583">
    <property type="entry name" value="YaaA"/>
</dbReference>
<reference evidence="2" key="2">
    <citation type="submission" date="2021-04" db="EMBL/GenBank/DDBJ databases">
        <authorList>
            <person name="Gilroy R."/>
        </authorList>
    </citation>
    <scope>NUCLEOTIDE SEQUENCE</scope>
    <source>
        <strain evidence="2">ChiBcec16_6824</strain>
    </source>
</reference>
<organism evidence="2 3">
    <name type="scientific">Candidatus Flavonifractor merdigallinarum</name>
    <dbReference type="NCBI Taxonomy" id="2838589"/>
    <lineage>
        <taxon>Bacteria</taxon>
        <taxon>Bacillati</taxon>
        <taxon>Bacillota</taxon>
        <taxon>Clostridia</taxon>
        <taxon>Eubacteriales</taxon>
        <taxon>Oscillospiraceae</taxon>
        <taxon>Flavonifractor</taxon>
    </lineage>
</organism>
<accession>A0A9D2BYG1</accession>
<proteinExistence type="inferred from homology"/>
<evidence type="ECO:0000256" key="1">
    <source>
        <dbReference type="HAMAP-Rule" id="MF_00652"/>
    </source>
</evidence>
<comment type="caution">
    <text evidence="2">The sequence shown here is derived from an EMBL/GenBank/DDBJ whole genome shotgun (WGS) entry which is preliminary data.</text>
</comment>
<dbReference type="HAMAP" id="MF_00652">
    <property type="entry name" value="UPF0246"/>
    <property type="match status" value="1"/>
</dbReference>
<dbReference type="EMBL" id="DXDX01000177">
    <property type="protein sequence ID" value="HIY22171.1"/>
    <property type="molecule type" value="Genomic_DNA"/>
</dbReference>
<dbReference type="Proteomes" id="UP000823868">
    <property type="component" value="Unassembled WGS sequence"/>
</dbReference>
<dbReference type="AlphaFoldDB" id="A0A9D2BYG1"/>
<gene>
    <name evidence="2" type="primary">yaaA</name>
    <name evidence="2" type="ORF">H9841_09780</name>
</gene>
<dbReference type="PANTHER" id="PTHR30283">
    <property type="entry name" value="PEROXIDE STRESS RESPONSE PROTEIN YAAA"/>
    <property type="match status" value="1"/>
</dbReference>
<dbReference type="NCBIfam" id="NF002543">
    <property type="entry name" value="PRK02101.1-4"/>
    <property type="match status" value="1"/>
</dbReference>
<evidence type="ECO:0000313" key="3">
    <source>
        <dbReference type="Proteomes" id="UP000823868"/>
    </source>
</evidence>
<dbReference type="GO" id="GO:0005829">
    <property type="term" value="C:cytosol"/>
    <property type="evidence" value="ECO:0007669"/>
    <property type="project" value="TreeGrafter"/>
</dbReference>
<evidence type="ECO:0000313" key="2">
    <source>
        <dbReference type="EMBL" id="HIY22171.1"/>
    </source>
</evidence>